<sequence>MEQREIYFGICYKLYHFIMKTMAFQAMKTVTLGTPSHHGSSSSKVEITQRDFGAETPCGGNNIEEKNVACRNINIDENVVGELVLPRAPKKFVSINDNVEEITSPGKKRSNSFGDQQEDLKPLRSILKVDCNYNLNDKSNYK</sequence>
<organism evidence="1 2">
    <name type="scientific">Flemingia macrophylla</name>
    <dbReference type="NCBI Taxonomy" id="520843"/>
    <lineage>
        <taxon>Eukaryota</taxon>
        <taxon>Viridiplantae</taxon>
        <taxon>Streptophyta</taxon>
        <taxon>Embryophyta</taxon>
        <taxon>Tracheophyta</taxon>
        <taxon>Spermatophyta</taxon>
        <taxon>Magnoliopsida</taxon>
        <taxon>eudicotyledons</taxon>
        <taxon>Gunneridae</taxon>
        <taxon>Pentapetalae</taxon>
        <taxon>rosids</taxon>
        <taxon>fabids</taxon>
        <taxon>Fabales</taxon>
        <taxon>Fabaceae</taxon>
        <taxon>Papilionoideae</taxon>
        <taxon>50 kb inversion clade</taxon>
        <taxon>NPAAA clade</taxon>
        <taxon>indigoferoid/millettioid clade</taxon>
        <taxon>Phaseoleae</taxon>
        <taxon>Flemingia</taxon>
    </lineage>
</organism>
<comment type="caution">
    <text evidence="1">The sequence shown here is derived from an EMBL/GenBank/DDBJ whole genome shotgun (WGS) entry which is preliminary data.</text>
</comment>
<dbReference type="EMBL" id="JBGMDY010000002">
    <property type="protein sequence ID" value="KAL2345726.1"/>
    <property type="molecule type" value="Genomic_DNA"/>
</dbReference>
<keyword evidence="2" id="KW-1185">Reference proteome</keyword>
<accession>A0ABD1NC94</accession>
<dbReference type="Proteomes" id="UP001603857">
    <property type="component" value="Unassembled WGS sequence"/>
</dbReference>
<name>A0ABD1NC94_9FABA</name>
<evidence type="ECO:0000313" key="1">
    <source>
        <dbReference type="EMBL" id="KAL2345726.1"/>
    </source>
</evidence>
<reference evidence="1 2" key="1">
    <citation type="submission" date="2024-08" db="EMBL/GenBank/DDBJ databases">
        <title>Insights into the chromosomal genome structure of Flemingia macrophylla.</title>
        <authorList>
            <person name="Ding Y."/>
            <person name="Zhao Y."/>
            <person name="Bi W."/>
            <person name="Wu M."/>
            <person name="Zhao G."/>
            <person name="Gong Y."/>
            <person name="Li W."/>
            <person name="Zhang P."/>
        </authorList>
    </citation>
    <scope>NUCLEOTIDE SEQUENCE [LARGE SCALE GENOMIC DNA]</scope>
    <source>
        <strain evidence="1">DYQJB</strain>
        <tissue evidence="1">Leaf</tissue>
    </source>
</reference>
<proteinExistence type="predicted"/>
<dbReference type="AlphaFoldDB" id="A0ABD1NC94"/>
<gene>
    <name evidence="1" type="ORF">Fmac_007011</name>
</gene>
<evidence type="ECO:0000313" key="2">
    <source>
        <dbReference type="Proteomes" id="UP001603857"/>
    </source>
</evidence>
<protein>
    <submittedName>
        <fullName evidence="1">Uncharacterized protein</fullName>
    </submittedName>
</protein>